<dbReference type="HOGENOM" id="CLU_1472018_0_0_2"/>
<dbReference type="KEGG" id="ast:Asulf_01723"/>
<keyword evidence="2" id="KW-1185">Reference proteome</keyword>
<name>N0BDI4_9EURY</name>
<dbReference type="GeneID" id="15393358"/>
<dbReference type="AlphaFoldDB" id="N0BDI4"/>
<accession>N0BDI4</accession>
<proteinExistence type="predicted"/>
<gene>
    <name evidence="1" type="ORF">Asulf_01723</name>
</gene>
<dbReference type="EMBL" id="CP005290">
    <property type="protein sequence ID" value="AGK61694.1"/>
    <property type="molecule type" value="Genomic_DNA"/>
</dbReference>
<evidence type="ECO:0000313" key="1">
    <source>
        <dbReference type="EMBL" id="AGK61694.1"/>
    </source>
</evidence>
<dbReference type="Proteomes" id="UP000013307">
    <property type="component" value="Chromosome"/>
</dbReference>
<dbReference type="STRING" id="387631.Asulf_01723"/>
<protein>
    <submittedName>
        <fullName evidence="1">Uncharacterized protein</fullName>
    </submittedName>
</protein>
<evidence type="ECO:0000313" key="2">
    <source>
        <dbReference type="Proteomes" id="UP000013307"/>
    </source>
</evidence>
<reference evidence="1 2" key="1">
    <citation type="journal article" date="2013" name="Genome Announc.">
        <title>Complete Genome Sequence of the Thermophilic and Facultatively Chemolithoautotrophic Sulfate Reducer Archaeoglobus sulfaticallidus Strain PM70-1T.</title>
        <authorList>
            <person name="Stokke R."/>
            <person name="Hocking W.P."/>
            <person name="Steinsbu B.O."/>
            <person name="Steen I.H."/>
        </authorList>
    </citation>
    <scope>NUCLEOTIDE SEQUENCE [LARGE SCALE GENOMIC DNA]</scope>
    <source>
        <strain evidence="1">PM70-1</strain>
    </source>
</reference>
<organism evidence="1 2">
    <name type="scientific">Archaeoglobus sulfaticallidus PM70-1</name>
    <dbReference type="NCBI Taxonomy" id="387631"/>
    <lineage>
        <taxon>Archaea</taxon>
        <taxon>Methanobacteriati</taxon>
        <taxon>Methanobacteriota</taxon>
        <taxon>Archaeoglobi</taxon>
        <taxon>Archaeoglobales</taxon>
        <taxon>Archaeoglobaceae</taxon>
        <taxon>Archaeoglobus</taxon>
    </lineage>
</organism>
<sequence length="183" mass="21621">MEVSELDINIYLGLSDYKNIPKLLFPFNEHYLMFAVAEDLEKQGVKHILEPAIPISREYPIKIHGINFPELGFETKTSMFYPDIFIPEYGFFIEVENFYNPDPLEHFYEYLWLFEENSYPFYGCALTWKCKKLVESPDLYFVDPITGKTSISVIKGEPVKIQMDENSYPTGKPHTWVQYELFR</sequence>
<dbReference type="RefSeq" id="WP_015591292.1">
    <property type="nucleotide sequence ID" value="NC_021169.1"/>
</dbReference>